<dbReference type="EMBL" id="JAKLTR010000011">
    <property type="protein sequence ID" value="MCG2616141.1"/>
    <property type="molecule type" value="Genomic_DNA"/>
</dbReference>
<keyword evidence="2" id="KW-1185">Reference proteome</keyword>
<dbReference type="InterPro" id="IPR015996">
    <property type="entry name" value="UCP028451"/>
</dbReference>
<dbReference type="NCBIfam" id="TIGR02453">
    <property type="entry name" value="TIGR02453 family protein"/>
    <property type="match status" value="1"/>
</dbReference>
<name>A0ABS9KUY3_9BACT</name>
<protein>
    <submittedName>
        <fullName evidence="1">DUF2461 domain-containing protein</fullName>
    </submittedName>
</protein>
<dbReference type="PANTHER" id="PTHR36452:SF1">
    <property type="entry name" value="DUF2461 DOMAIN-CONTAINING PROTEIN"/>
    <property type="match status" value="1"/>
</dbReference>
<dbReference type="InterPro" id="IPR012808">
    <property type="entry name" value="CHP02453"/>
</dbReference>
<organism evidence="1 2">
    <name type="scientific">Terrimonas ginsenosidimutans</name>
    <dbReference type="NCBI Taxonomy" id="2908004"/>
    <lineage>
        <taxon>Bacteria</taxon>
        <taxon>Pseudomonadati</taxon>
        <taxon>Bacteroidota</taxon>
        <taxon>Chitinophagia</taxon>
        <taxon>Chitinophagales</taxon>
        <taxon>Chitinophagaceae</taxon>
        <taxon>Terrimonas</taxon>
    </lineage>
</organism>
<dbReference type="RefSeq" id="WP_237874678.1">
    <property type="nucleotide sequence ID" value="NZ_JAKLTR010000011.1"/>
</dbReference>
<gene>
    <name evidence="1" type="ORF">LZZ85_17725</name>
</gene>
<proteinExistence type="predicted"/>
<comment type="caution">
    <text evidence="1">The sequence shown here is derived from an EMBL/GenBank/DDBJ whole genome shotgun (WGS) entry which is preliminary data.</text>
</comment>
<evidence type="ECO:0000313" key="1">
    <source>
        <dbReference type="EMBL" id="MCG2616141.1"/>
    </source>
</evidence>
<reference evidence="1" key="1">
    <citation type="submission" date="2022-01" db="EMBL/GenBank/DDBJ databases">
        <authorList>
            <person name="Jo J.-H."/>
            <person name="Im W.-T."/>
        </authorList>
    </citation>
    <scope>NUCLEOTIDE SEQUENCE</scope>
    <source>
        <strain evidence="1">NA20</strain>
    </source>
</reference>
<dbReference type="PIRSF" id="PIRSF028451">
    <property type="entry name" value="UCP028451"/>
    <property type="match status" value="1"/>
</dbReference>
<dbReference type="Proteomes" id="UP001165367">
    <property type="component" value="Unassembled WGS sequence"/>
</dbReference>
<dbReference type="PANTHER" id="PTHR36452">
    <property type="entry name" value="CHROMOSOME 12, WHOLE GENOME SHOTGUN SEQUENCE"/>
    <property type="match status" value="1"/>
</dbReference>
<sequence length="223" mass="25472">MLQTSTLQFLKGLRKNNNKPWFDTNRSKYDEAKSDFIKFVQQLIDTHAKKDPSISHLVAKDCLFRINRDIRFSKDKSPYKTNFGASINKGGKQSMNTAGYYFHLEPGQSFTGGGIWMPAAEDLKKVRQEIDYNFDEFKKIIGSKKFKSVYGDLSHEAEYKLTRLPKGYEADNPAGEYLKLKSFIAQIAISDTELTDKEGIKRTLAAFEALQPLIEFINESMQG</sequence>
<accession>A0ABS9KUY3</accession>
<dbReference type="Pfam" id="PF09365">
    <property type="entry name" value="DUF2461"/>
    <property type="match status" value="1"/>
</dbReference>
<evidence type="ECO:0000313" key="2">
    <source>
        <dbReference type="Proteomes" id="UP001165367"/>
    </source>
</evidence>